<dbReference type="GeneID" id="73349638"/>
<feature type="transmembrane region" description="Helical" evidence="9">
    <location>
        <begin position="559"/>
        <end position="576"/>
    </location>
</feature>
<feature type="transmembrane region" description="Helical" evidence="9">
    <location>
        <begin position="534"/>
        <end position="552"/>
    </location>
</feature>
<keyword evidence="13" id="KW-1185">Reference proteome</keyword>
<proteinExistence type="inferred from homology"/>
<feature type="transmembrane region" description="Helical" evidence="9">
    <location>
        <begin position="870"/>
        <end position="890"/>
    </location>
</feature>
<feature type="transmembrane region" description="Helical" evidence="9">
    <location>
        <begin position="322"/>
        <end position="347"/>
    </location>
</feature>
<feature type="transmembrane region" description="Helical" evidence="9">
    <location>
        <begin position="267"/>
        <end position="285"/>
    </location>
</feature>
<evidence type="ECO:0000256" key="8">
    <source>
        <dbReference type="SAM" id="MobiDB-lite"/>
    </source>
</evidence>
<feature type="compositionally biased region" description="Basic and acidic residues" evidence="8">
    <location>
        <begin position="195"/>
        <end position="205"/>
    </location>
</feature>
<feature type="domain" description="Major facilitator superfamily (MFS) profile" evidence="10">
    <location>
        <begin position="232"/>
        <end position="681"/>
    </location>
</feature>
<evidence type="ECO:0000256" key="3">
    <source>
        <dbReference type="ARBA" id="ARBA00022448"/>
    </source>
</evidence>
<feature type="transmembrane region" description="Helical" evidence="9">
    <location>
        <begin position="956"/>
        <end position="980"/>
    </location>
</feature>
<feature type="transmembrane region" description="Helical" evidence="9">
    <location>
        <begin position="1025"/>
        <end position="1047"/>
    </location>
</feature>
<feature type="transmembrane region" description="Helical" evidence="9">
    <location>
        <begin position="385"/>
        <end position="404"/>
    </location>
</feature>
<gene>
    <name evidence="12" type="ORF">CLUP02_15704</name>
</gene>
<dbReference type="PANTHER" id="PTHR23501:SF193">
    <property type="entry name" value="MULTIDRUG TRANSPORTER, PUTATIVE (AFU_ORTHOLOGUE AFUA_8G00940)-RELATED"/>
    <property type="match status" value="1"/>
</dbReference>
<feature type="transmembrane region" description="Helical" evidence="9">
    <location>
        <begin position="229"/>
        <end position="255"/>
    </location>
</feature>
<evidence type="ECO:0000313" key="12">
    <source>
        <dbReference type="EMBL" id="UQC90174.1"/>
    </source>
</evidence>
<evidence type="ECO:0000256" key="2">
    <source>
        <dbReference type="ARBA" id="ARBA00007520"/>
    </source>
</evidence>
<dbReference type="PROSITE" id="PS50850">
    <property type="entry name" value="MFS"/>
    <property type="match status" value="1"/>
</dbReference>
<feature type="region of interest" description="Disordered" evidence="8">
    <location>
        <begin position="1"/>
        <end position="23"/>
    </location>
</feature>
<dbReference type="EMBL" id="CP019480">
    <property type="protein sequence ID" value="UQC90174.1"/>
    <property type="molecule type" value="Genomic_DNA"/>
</dbReference>
<organism evidence="12 13">
    <name type="scientific">Colletotrichum lupini</name>
    <dbReference type="NCBI Taxonomy" id="145971"/>
    <lineage>
        <taxon>Eukaryota</taxon>
        <taxon>Fungi</taxon>
        <taxon>Dikarya</taxon>
        <taxon>Ascomycota</taxon>
        <taxon>Pezizomycotina</taxon>
        <taxon>Sordariomycetes</taxon>
        <taxon>Hypocreomycetidae</taxon>
        <taxon>Glomerellales</taxon>
        <taxon>Glomerellaceae</taxon>
        <taxon>Colletotrichum</taxon>
        <taxon>Colletotrichum acutatum species complex</taxon>
    </lineage>
</organism>
<dbReference type="InterPro" id="IPR011701">
    <property type="entry name" value="MFS"/>
</dbReference>
<feature type="transmembrane region" description="Helical" evidence="9">
    <location>
        <begin position="456"/>
        <end position="473"/>
    </location>
</feature>
<dbReference type="Gene3D" id="1.20.1250.20">
    <property type="entry name" value="MFS general substrate transporter like domains"/>
    <property type="match status" value="2"/>
</dbReference>
<feature type="transmembrane region" description="Helical" evidence="9">
    <location>
        <begin position="621"/>
        <end position="645"/>
    </location>
</feature>
<protein>
    <submittedName>
        <fullName evidence="12">Major facilitator superfamily transporter</fullName>
    </submittedName>
</protein>
<feature type="domain" description="EXPERA" evidence="11">
    <location>
        <begin position="900"/>
        <end position="1046"/>
    </location>
</feature>
<dbReference type="SUPFAM" id="SSF103473">
    <property type="entry name" value="MFS general substrate transporter"/>
    <property type="match status" value="2"/>
</dbReference>
<dbReference type="RefSeq" id="XP_049151775.1">
    <property type="nucleotide sequence ID" value="XM_049294628.1"/>
</dbReference>
<dbReference type="GO" id="GO:0022857">
    <property type="term" value="F:transmembrane transporter activity"/>
    <property type="evidence" value="ECO:0007669"/>
    <property type="project" value="InterPro"/>
</dbReference>
<feature type="compositionally biased region" description="Acidic residues" evidence="8">
    <location>
        <begin position="206"/>
        <end position="218"/>
    </location>
</feature>
<comment type="similarity">
    <text evidence="2">Belongs to the major facilitator superfamily. TCR/Tet family.</text>
</comment>
<dbReference type="PROSITE" id="PS51751">
    <property type="entry name" value="EXPERA"/>
    <property type="match status" value="1"/>
</dbReference>
<dbReference type="KEGG" id="clup:CLUP02_15704"/>
<feature type="transmembrane region" description="Helical" evidence="9">
    <location>
        <begin position="354"/>
        <end position="373"/>
    </location>
</feature>
<feature type="transmembrane region" description="Helical" evidence="9">
    <location>
        <begin position="425"/>
        <end position="444"/>
    </location>
</feature>
<dbReference type="AlphaFoldDB" id="A0A9Q8WNT6"/>
<keyword evidence="3" id="KW-0813">Transport</keyword>
<evidence type="ECO:0000259" key="10">
    <source>
        <dbReference type="PROSITE" id="PS50850"/>
    </source>
</evidence>
<feature type="transmembrane region" description="Helical" evidence="9">
    <location>
        <begin position="696"/>
        <end position="717"/>
    </location>
</feature>
<evidence type="ECO:0000256" key="7">
    <source>
        <dbReference type="PROSITE-ProRule" id="PRU01087"/>
    </source>
</evidence>
<dbReference type="PANTHER" id="PTHR23501">
    <property type="entry name" value="MAJOR FACILITATOR SUPERFAMILY"/>
    <property type="match status" value="1"/>
</dbReference>
<evidence type="ECO:0000256" key="9">
    <source>
        <dbReference type="SAM" id="Phobius"/>
    </source>
</evidence>
<accession>A0A9Q8WNT6</accession>
<feature type="transmembrane region" description="Helical" evidence="9">
    <location>
        <begin position="588"/>
        <end position="609"/>
    </location>
</feature>
<dbReference type="Pfam" id="PF07690">
    <property type="entry name" value="MFS_1"/>
    <property type="match status" value="1"/>
</dbReference>
<sequence length="1072" mass="116872">MSPHHSAKSPSSGYLHRPSPDPDRLLENTNCQAEWARTIAAATVNRNGMADRTDFKILVAPNPGWGVLTRNQSLALSREQGKYARVVSSTLLGPIVGVDCAIVSLTPELRDGVQMRAKGFLNACASPYLDVFEVNVTCYISCAKILNMDRPTSRSSRELTKTRFTSPASAMTQPSTTPIVLDMSEKPLPPSNDSDIEHTDKKESGTEDEGSTAADQEEAEEEYIEGLKLILVLAALTLTVFLMMLDMSIITTAVPEITTAFNSLSDVGWYGAAYSLCGAALQPLAGKLYTHRHSKEIFLAFLFVFEAGSLICALSNSSTLFIIGRAVSGMGSGGLFNGSLTIIGATVPLEKRPLIIGIMIGISNIGIVAGPLVGGALTQYTTWRWCFYINLPIGAVTAAMLFLIHIPSKITKPVSLVQIPRYLDLPGFALFAPAAIMFLLALQFGGNDYSWDSSVVIGLFVGAAVTAGLFIFWEHREGDEKAMVPMGLFKNRIVLTSSLVGALNMSITQVSSYYIPMYFQSVKGETPFRGGVHFLPTIIAQLVFAVASGALVGRMGYYLPWAVFGSVLSAIGNGLISTWDPSTDSAKWIGYQVLLGAGRGACMQMHIIAVQANIPPATLSVSMAMLVFMQTFGGAIFLTAGEVIFSEGLGKNLAKYAPAVDVKTVLAAGGTGFRTVVPESDLPGVLVAYSKSIGEVFYLMIGIGGLAFVLSWGMGWVDIRKKKGEKKGDPGVGPSGDGRLGLQVMLYSLVRGYVRQKCLNPNTMLVQSRLAAYANPVANRIAENRTTRMAALPAVAEWITRRRNFGSWILHLTSIKLTNFPSVTKGKEQNRKIPTMPAEIVMNATIPAHPYFPAEAVLPGYVANTFGAHALRGMFAVGATAILVPTYRIIKRTSPNLPNGEVATALWFTLSAFIHLFFEGYFSYNQSSMPASLHIFGQLWKEYSLSDSRYLTQDSFIVCMETITAFCWGPLSFVCAYFIVTGHPLRHPLQIIISLGQLYGDVLYFATCSFDKLVAKMIYCRPEDFYFWCYYVFFNAFWIIIPFYLIIKSCAETKRVFAKVAELQKSSLKKDM</sequence>
<feature type="region of interest" description="Disordered" evidence="8">
    <location>
        <begin position="154"/>
        <end position="218"/>
    </location>
</feature>
<evidence type="ECO:0000256" key="5">
    <source>
        <dbReference type="ARBA" id="ARBA00022989"/>
    </source>
</evidence>
<evidence type="ECO:0000313" key="13">
    <source>
        <dbReference type="Proteomes" id="UP000830671"/>
    </source>
</evidence>
<name>A0A9Q8WNT6_9PEZI</name>
<reference evidence="12" key="1">
    <citation type="journal article" date="2021" name="Mol. Plant Microbe Interact.">
        <title>Complete Genome Sequence of the Plant-Pathogenic Fungus Colletotrichum lupini.</title>
        <authorList>
            <person name="Baroncelli R."/>
            <person name="Pensec F."/>
            <person name="Da Lio D."/>
            <person name="Boufleur T."/>
            <person name="Vicente I."/>
            <person name="Sarrocco S."/>
            <person name="Picot A."/>
            <person name="Baraldi E."/>
            <person name="Sukno S."/>
            <person name="Thon M."/>
            <person name="Le Floch G."/>
        </authorList>
    </citation>
    <scope>NUCLEOTIDE SEQUENCE</scope>
    <source>
        <strain evidence="12">IMI 504893</strain>
    </source>
</reference>
<feature type="transmembrane region" description="Helical" evidence="9">
    <location>
        <begin position="493"/>
        <end position="514"/>
    </location>
</feature>
<keyword evidence="6 7" id="KW-0472">Membrane</keyword>
<dbReference type="Proteomes" id="UP000830671">
    <property type="component" value="Chromosome 8"/>
</dbReference>
<dbReference type="InterPro" id="IPR036259">
    <property type="entry name" value="MFS_trans_sf"/>
</dbReference>
<feature type="transmembrane region" description="Helical" evidence="9">
    <location>
        <begin position="902"/>
        <end position="922"/>
    </location>
</feature>
<comment type="subcellular location">
    <subcellularLocation>
        <location evidence="1">Membrane</location>
        <topology evidence="1">Multi-pass membrane protein</topology>
    </subcellularLocation>
</comment>
<keyword evidence="5 7" id="KW-1133">Transmembrane helix</keyword>
<dbReference type="Pfam" id="PF05241">
    <property type="entry name" value="EBP"/>
    <property type="match status" value="1"/>
</dbReference>
<feature type="compositionally biased region" description="Polar residues" evidence="8">
    <location>
        <begin position="162"/>
        <end position="178"/>
    </location>
</feature>
<dbReference type="FunFam" id="1.20.1250.20:FF:000196">
    <property type="entry name" value="MFS toxin efflux pump (AflT)"/>
    <property type="match status" value="1"/>
</dbReference>
<evidence type="ECO:0000256" key="1">
    <source>
        <dbReference type="ARBA" id="ARBA00004141"/>
    </source>
</evidence>
<dbReference type="CDD" id="cd17502">
    <property type="entry name" value="MFS_Azr1_MDR_like"/>
    <property type="match status" value="1"/>
</dbReference>
<dbReference type="InterPro" id="IPR033118">
    <property type="entry name" value="EXPERA"/>
</dbReference>
<keyword evidence="4 7" id="KW-0812">Transmembrane</keyword>
<evidence type="ECO:0000256" key="4">
    <source>
        <dbReference type="ARBA" id="ARBA00022692"/>
    </source>
</evidence>
<dbReference type="GO" id="GO:0005886">
    <property type="term" value="C:plasma membrane"/>
    <property type="evidence" value="ECO:0007669"/>
    <property type="project" value="TreeGrafter"/>
</dbReference>
<dbReference type="InterPro" id="IPR020846">
    <property type="entry name" value="MFS_dom"/>
</dbReference>
<feature type="transmembrane region" description="Helical" evidence="9">
    <location>
        <begin position="297"/>
        <end position="316"/>
    </location>
</feature>
<evidence type="ECO:0000256" key="6">
    <source>
        <dbReference type="ARBA" id="ARBA00023136"/>
    </source>
</evidence>
<evidence type="ECO:0000259" key="11">
    <source>
        <dbReference type="PROSITE" id="PS51751"/>
    </source>
</evidence>